<dbReference type="Gene3D" id="3.30.420.40">
    <property type="match status" value="2"/>
</dbReference>
<gene>
    <name evidence="8 10 14" type="primary">xylB</name>
    <name evidence="14" type="ORF">ABLG96_04750</name>
</gene>
<dbReference type="InterPro" id="IPR000577">
    <property type="entry name" value="Carb_kinase_FGGY"/>
</dbReference>
<dbReference type="InterPro" id="IPR018483">
    <property type="entry name" value="Carb_kinase_FGGY_CS"/>
</dbReference>
<dbReference type="GO" id="GO:0005998">
    <property type="term" value="P:xylulose catabolic process"/>
    <property type="evidence" value="ECO:0007669"/>
    <property type="project" value="UniProtKB-UniRule"/>
</dbReference>
<accession>A0AAU8DTM4</accession>
<dbReference type="GO" id="GO:0004856">
    <property type="term" value="F:D-xylulokinase activity"/>
    <property type="evidence" value="ECO:0007669"/>
    <property type="project" value="UniProtKB-UniRule"/>
</dbReference>
<dbReference type="InterPro" id="IPR018484">
    <property type="entry name" value="FGGY_N"/>
</dbReference>
<dbReference type="InterPro" id="IPR018485">
    <property type="entry name" value="FGGY_C"/>
</dbReference>
<feature type="active site" description="Proton acceptor" evidence="8">
    <location>
        <position position="228"/>
    </location>
</feature>
<feature type="site" description="Important for activity" evidence="8">
    <location>
        <position position="11"/>
    </location>
</feature>
<evidence type="ECO:0000256" key="3">
    <source>
        <dbReference type="ARBA" id="ARBA00022679"/>
    </source>
</evidence>
<dbReference type="PROSITE" id="PS00445">
    <property type="entry name" value="FGGY_KINASES_2"/>
    <property type="match status" value="1"/>
</dbReference>
<evidence type="ECO:0000256" key="5">
    <source>
        <dbReference type="ARBA" id="ARBA00022777"/>
    </source>
</evidence>
<dbReference type="CDD" id="cd07809">
    <property type="entry name" value="ASKHA_NBD_FGGY_BaXK-like"/>
    <property type="match status" value="1"/>
</dbReference>
<evidence type="ECO:0000256" key="7">
    <source>
        <dbReference type="ARBA" id="ARBA00023277"/>
    </source>
</evidence>
<evidence type="ECO:0000256" key="2">
    <source>
        <dbReference type="ARBA" id="ARBA00022629"/>
    </source>
</evidence>
<evidence type="ECO:0000256" key="9">
    <source>
        <dbReference type="RuleBase" id="RU003733"/>
    </source>
</evidence>
<dbReference type="Pfam" id="PF02782">
    <property type="entry name" value="FGGY_C"/>
    <property type="match status" value="1"/>
</dbReference>
<keyword evidence="6 8" id="KW-0067">ATP-binding</keyword>
<keyword evidence="3 8" id="KW-0808">Transferase</keyword>
<sequence>MTPAQTVIGIDSSTQSCKAVVCDAETGAVLAASKVAHPDGSEVDPRHWEDALDRALRELPPELVATAAALSIGGQQHGMVVLDEAGEVIRPALLWNDLQSAPDAADLVAELGPQQWADRAGSVPSASFTVTKLRWLARREPENAARTASVLLPHDWLTHRLAEPGTEPTTDRGDASGTGYFSPADGTYDDDLITRALGHRPSLPRVAAPAAIVGRTRAGLALAAGTGDNMAAALGLGLRAGDVVVSLGTSGTVFASAEVPTADPTGVVAGFADACGRYLPLVCTLNAARVLTTTAALLGVDLAGLDALALGAAPGAGGVTLLPYLDGERTPNLPDSSGSLHGLTRASMTPQNLARAAVEGMLCGLADGVDALAATGYQVQRVLLIGGAAASAAVRAVAPDLFGVPVQCPHPGEYVALGAARQAAWASGGAAGPPSWEVGLDATPESGGSAARDASAAARKKYAQVRGSLWGA</sequence>
<dbReference type="PANTHER" id="PTHR43095">
    <property type="entry name" value="SUGAR KINASE"/>
    <property type="match status" value="1"/>
</dbReference>
<keyword evidence="4 8" id="KW-0547">Nucleotide-binding</keyword>
<protein>
    <recommendedName>
        <fullName evidence="8 10">Xylulose kinase</fullName>
        <shortName evidence="8 10">Xylulokinase</shortName>
        <ecNumber evidence="8 10">2.7.1.17</ecNumber>
    </recommendedName>
</protein>
<evidence type="ECO:0000256" key="4">
    <source>
        <dbReference type="ARBA" id="ARBA00022741"/>
    </source>
</evidence>
<dbReference type="PIRSF" id="PIRSF000538">
    <property type="entry name" value="GlpK"/>
    <property type="match status" value="1"/>
</dbReference>
<dbReference type="HAMAP" id="MF_02220">
    <property type="entry name" value="XylB"/>
    <property type="match status" value="1"/>
</dbReference>
<dbReference type="GO" id="GO:0042732">
    <property type="term" value="P:D-xylose metabolic process"/>
    <property type="evidence" value="ECO:0007669"/>
    <property type="project" value="UniProtKB-KW"/>
</dbReference>
<evidence type="ECO:0000256" key="1">
    <source>
        <dbReference type="ARBA" id="ARBA00009156"/>
    </source>
</evidence>
<dbReference type="InterPro" id="IPR050406">
    <property type="entry name" value="FGGY_Carb_Kinase"/>
</dbReference>
<evidence type="ECO:0000256" key="6">
    <source>
        <dbReference type="ARBA" id="ARBA00022840"/>
    </source>
</evidence>
<dbReference type="SUPFAM" id="SSF53067">
    <property type="entry name" value="Actin-like ATPase domain"/>
    <property type="match status" value="2"/>
</dbReference>
<feature type="region of interest" description="Disordered" evidence="11">
    <location>
        <begin position="163"/>
        <end position="183"/>
    </location>
</feature>
<name>A0AAU8DTM4_9ACTN</name>
<dbReference type="EMBL" id="CP159218">
    <property type="protein sequence ID" value="XCG64640.1"/>
    <property type="molecule type" value="Genomic_DNA"/>
</dbReference>
<dbReference type="InterPro" id="IPR006000">
    <property type="entry name" value="Xylulokinase"/>
</dbReference>
<dbReference type="PANTHER" id="PTHR43095:SF5">
    <property type="entry name" value="XYLULOSE KINASE"/>
    <property type="match status" value="1"/>
</dbReference>
<evidence type="ECO:0000256" key="11">
    <source>
        <dbReference type="SAM" id="MobiDB-lite"/>
    </source>
</evidence>
<proteinExistence type="inferred from homology"/>
<dbReference type="Pfam" id="PF00370">
    <property type="entry name" value="FGGY_N"/>
    <property type="match status" value="1"/>
</dbReference>
<reference evidence="14" key="1">
    <citation type="submission" date="2024-05" db="EMBL/GenBank/DDBJ databases">
        <authorList>
            <person name="Cai S.Y."/>
            <person name="Jin L.M."/>
            <person name="Li H.R."/>
        </authorList>
    </citation>
    <scope>NUCLEOTIDE SEQUENCE</scope>
    <source>
        <strain evidence="14">A5-74</strain>
    </source>
</reference>
<evidence type="ECO:0000259" key="13">
    <source>
        <dbReference type="Pfam" id="PF02782"/>
    </source>
</evidence>
<feature type="binding site" evidence="8">
    <location>
        <begin position="76"/>
        <end position="77"/>
    </location>
    <ligand>
        <name>substrate</name>
    </ligand>
</feature>
<organism evidence="14">
    <name type="scientific">Nakamurella sp. A5-74</name>
    <dbReference type="NCBI Taxonomy" id="3158264"/>
    <lineage>
        <taxon>Bacteria</taxon>
        <taxon>Bacillati</taxon>
        <taxon>Actinomycetota</taxon>
        <taxon>Actinomycetes</taxon>
        <taxon>Nakamurellales</taxon>
        <taxon>Nakamurellaceae</taxon>
        <taxon>Nakamurella</taxon>
    </lineage>
</organism>
<evidence type="ECO:0000256" key="10">
    <source>
        <dbReference type="RuleBase" id="RU364073"/>
    </source>
</evidence>
<keyword evidence="5 8" id="KW-0418">Kinase</keyword>
<dbReference type="GO" id="GO:0005524">
    <property type="term" value="F:ATP binding"/>
    <property type="evidence" value="ECO:0007669"/>
    <property type="project" value="UniProtKB-UniRule"/>
</dbReference>
<dbReference type="EC" id="2.7.1.17" evidence="8 10"/>
<dbReference type="NCBIfam" id="TIGR01312">
    <property type="entry name" value="XylB"/>
    <property type="match status" value="1"/>
</dbReference>
<feature type="domain" description="Carbohydrate kinase FGGY C-terminal" evidence="13">
    <location>
        <begin position="244"/>
        <end position="426"/>
    </location>
</feature>
<comment type="function">
    <text evidence="8">Catalyzes the phosphorylation of D-xylulose to D-xylulose 5-phosphate.</text>
</comment>
<comment type="catalytic activity">
    <reaction evidence="8 10">
        <text>D-xylulose + ATP = D-xylulose 5-phosphate + ADP + H(+)</text>
        <dbReference type="Rhea" id="RHEA:10964"/>
        <dbReference type="ChEBI" id="CHEBI:15378"/>
        <dbReference type="ChEBI" id="CHEBI:17140"/>
        <dbReference type="ChEBI" id="CHEBI:30616"/>
        <dbReference type="ChEBI" id="CHEBI:57737"/>
        <dbReference type="ChEBI" id="CHEBI:456216"/>
        <dbReference type="EC" id="2.7.1.17"/>
    </reaction>
</comment>
<dbReference type="InterPro" id="IPR043129">
    <property type="entry name" value="ATPase_NBD"/>
</dbReference>
<dbReference type="AlphaFoldDB" id="A0AAU8DTM4"/>
<evidence type="ECO:0000313" key="14">
    <source>
        <dbReference type="EMBL" id="XCG64640.1"/>
    </source>
</evidence>
<feature type="domain" description="Carbohydrate kinase FGGY N-terminal" evidence="12">
    <location>
        <begin position="7"/>
        <end position="229"/>
    </location>
</feature>
<keyword evidence="2 8" id="KW-0859">Xylose metabolism</keyword>
<evidence type="ECO:0000256" key="8">
    <source>
        <dbReference type="HAMAP-Rule" id="MF_02220"/>
    </source>
</evidence>
<dbReference type="RefSeq" id="WP_353650253.1">
    <property type="nucleotide sequence ID" value="NZ_CP159218.1"/>
</dbReference>
<evidence type="ECO:0000259" key="12">
    <source>
        <dbReference type="Pfam" id="PF00370"/>
    </source>
</evidence>
<comment type="similarity">
    <text evidence="1 8 9">Belongs to the FGGY kinase family.</text>
</comment>
<keyword evidence="7 8" id="KW-0119">Carbohydrate metabolism</keyword>